<dbReference type="InterPro" id="IPR042971">
    <property type="entry name" value="LEA_SMP"/>
</dbReference>
<dbReference type="Pfam" id="PF04927">
    <property type="entry name" value="SMP"/>
    <property type="match status" value="3"/>
</dbReference>
<evidence type="ECO:0000313" key="5">
    <source>
        <dbReference type="EMBL" id="CAK9279025.1"/>
    </source>
</evidence>
<evidence type="ECO:0000259" key="4">
    <source>
        <dbReference type="Pfam" id="PF04927"/>
    </source>
</evidence>
<accession>A0ABP0XN27</accession>
<protein>
    <recommendedName>
        <fullName evidence="4">SMP domain-containing protein</fullName>
    </recommendedName>
</protein>
<keyword evidence="6" id="KW-1185">Reference proteome</keyword>
<feature type="region of interest" description="Disordered" evidence="3">
    <location>
        <begin position="262"/>
        <end position="365"/>
    </location>
</feature>
<feature type="compositionally biased region" description="Polar residues" evidence="3">
    <location>
        <begin position="282"/>
        <end position="291"/>
    </location>
</feature>
<evidence type="ECO:0000256" key="1">
    <source>
        <dbReference type="ARBA" id="ARBA00010733"/>
    </source>
</evidence>
<evidence type="ECO:0000256" key="2">
    <source>
        <dbReference type="ARBA" id="ARBA00022737"/>
    </source>
</evidence>
<evidence type="ECO:0000313" key="6">
    <source>
        <dbReference type="Proteomes" id="UP001497444"/>
    </source>
</evidence>
<sequence length="365" mass="36735">MADLNHVANGTSHEGLTKPVTYGDVFGASGKIGEEPVTNEDAALMQSAETVTLGKTQKGGAAATMQAAAQLNVSEGLVDADAHSGVAEQGVSVVEMLIPGEQIDMEFLGEQPVMGAVKPLPTDPLIASGEAVTIGEALEAAAVGAGDKPIQPSDARAIQSAEARATGIPGGIPGGLAASAQSAAELNPRVTASEKTTISDILMDASIDLPVDKVVTQEDASKVLDAELRNSPTGEPQPGGVAAAMQAAADLNERAGLVAPSSIGGRRAFPREDIPAVGNDVENGTSSSPTHTGPEEDLLEAETAEAATIPLPPTPANGTSAAAATGEEEEEATEPLLTKPLKQDVGLEAPEEAPKDIDQEAAAAT</sequence>
<dbReference type="Proteomes" id="UP001497444">
    <property type="component" value="Chromosome 9"/>
</dbReference>
<dbReference type="InterPro" id="IPR007011">
    <property type="entry name" value="LEA_SMP_dom"/>
</dbReference>
<feature type="region of interest" description="Disordered" evidence="3">
    <location>
        <begin position="1"/>
        <end position="20"/>
    </location>
</feature>
<feature type="domain" description="SMP" evidence="4">
    <location>
        <begin position="20"/>
        <end position="73"/>
    </location>
</feature>
<dbReference type="EMBL" id="OZ020104">
    <property type="protein sequence ID" value="CAK9279025.1"/>
    <property type="molecule type" value="Genomic_DNA"/>
</dbReference>
<reference evidence="5" key="1">
    <citation type="submission" date="2024-02" db="EMBL/GenBank/DDBJ databases">
        <authorList>
            <consortium name="ELIXIR-Norway"/>
            <consortium name="Elixir Norway"/>
        </authorList>
    </citation>
    <scope>NUCLEOTIDE SEQUENCE</scope>
</reference>
<keyword evidence="2" id="KW-0677">Repeat</keyword>
<comment type="similarity">
    <text evidence="1">Belongs to the LEA type SMP family.</text>
</comment>
<evidence type="ECO:0000256" key="3">
    <source>
        <dbReference type="SAM" id="MobiDB-lite"/>
    </source>
</evidence>
<proteinExistence type="inferred from homology"/>
<name>A0ABP0XN27_9BRYO</name>
<feature type="domain" description="SMP" evidence="4">
    <location>
        <begin position="132"/>
        <end position="189"/>
    </location>
</feature>
<gene>
    <name evidence="5" type="ORF">CSSPJE1EN1_LOCUS24503</name>
</gene>
<feature type="compositionally biased region" description="Low complexity" evidence="3">
    <location>
        <begin position="316"/>
        <end position="325"/>
    </location>
</feature>
<dbReference type="PANTHER" id="PTHR31174">
    <property type="entry name" value="SEED MATURATION FAMILY PROTEIN"/>
    <property type="match status" value="1"/>
</dbReference>
<feature type="domain" description="SMP" evidence="4">
    <location>
        <begin position="196"/>
        <end position="255"/>
    </location>
</feature>
<dbReference type="PANTHER" id="PTHR31174:SF7">
    <property type="entry name" value="LATE EMBRYOGENESIS ABUNDANT PROTEIN 31-RELATED"/>
    <property type="match status" value="1"/>
</dbReference>
<organism evidence="5 6">
    <name type="scientific">Sphagnum jensenii</name>
    <dbReference type="NCBI Taxonomy" id="128206"/>
    <lineage>
        <taxon>Eukaryota</taxon>
        <taxon>Viridiplantae</taxon>
        <taxon>Streptophyta</taxon>
        <taxon>Embryophyta</taxon>
        <taxon>Bryophyta</taxon>
        <taxon>Sphagnophytina</taxon>
        <taxon>Sphagnopsida</taxon>
        <taxon>Sphagnales</taxon>
        <taxon>Sphagnaceae</taxon>
        <taxon>Sphagnum</taxon>
    </lineage>
</organism>